<accession>A0A2P2Q9B0</accession>
<evidence type="ECO:0000313" key="1">
    <source>
        <dbReference type="EMBL" id="MBX63570.1"/>
    </source>
</evidence>
<dbReference type="EMBL" id="GGEC01083086">
    <property type="protein sequence ID" value="MBX63570.1"/>
    <property type="molecule type" value="Transcribed_RNA"/>
</dbReference>
<reference evidence="1" key="1">
    <citation type="submission" date="2018-02" db="EMBL/GenBank/DDBJ databases">
        <title>Rhizophora mucronata_Transcriptome.</title>
        <authorList>
            <person name="Meera S.P."/>
            <person name="Sreeshan A."/>
            <person name="Augustine A."/>
        </authorList>
    </citation>
    <scope>NUCLEOTIDE SEQUENCE</scope>
    <source>
        <tissue evidence="1">Leaf</tissue>
    </source>
</reference>
<organism evidence="1">
    <name type="scientific">Rhizophora mucronata</name>
    <name type="common">Asiatic mangrove</name>
    <dbReference type="NCBI Taxonomy" id="61149"/>
    <lineage>
        <taxon>Eukaryota</taxon>
        <taxon>Viridiplantae</taxon>
        <taxon>Streptophyta</taxon>
        <taxon>Embryophyta</taxon>
        <taxon>Tracheophyta</taxon>
        <taxon>Spermatophyta</taxon>
        <taxon>Magnoliopsida</taxon>
        <taxon>eudicotyledons</taxon>
        <taxon>Gunneridae</taxon>
        <taxon>Pentapetalae</taxon>
        <taxon>rosids</taxon>
        <taxon>fabids</taxon>
        <taxon>Malpighiales</taxon>
        <taxon>Rhizophoraceae</taxon>
        <taxon>Rhizophora</taxon>
    </lineage>
</organism>
<name>A0A2P2Q9B0_RHIMU</name>
<dbReference type="AlphaFoldDB" id="A0A2P2Q9B0"/>
<protein>
    <submittedName>
        <fullName evidence="1">Uncharacterized protein</fullName>
    </submittedName>
</protein>
<proteinExistence type="predicted"/>
<sequence length="41" mass="4741">MDSASGFQQFHANLKHDEKNKLNKMKCANSYGKFSHKLKTQ</sequence>